<feature type="transmembrane region" description="Helical" evidence="12">
    <location>
        <begin position="273"/>
        <end position="299"/>
    </location>
</feature>
<evidence type="ECO:0000256" key="8">
    <source>
        <dbReference type="ARBA" id="ARBA00023065"/>
    </source>
</evidence>
<comment type="subcellular location">
    <subcellularLocation>
        <location evidence="1">Cell membrane</location>
        <topology evidence="1">Multi-pass membrane protein</topology>
    </subcellularLocation>
</comment>
<keyword evidence="3" id="KW-0813">Transport</keyword>
<keyword evidence="4" id="KW-1003">Cell membrane</keyword>
<feature type="transmembrane region" description="Helical" evidence="12">
    <location>
        <begin position="156"/>
        <end position="176"/>
    </location>
</feature>
<dbReference type="Proteomes" id="UP000546464">
    <property type="component" value="Unassembled WGS sequence"/>
</dbReference>
<dbReference type="InterPro" id="IPR038377">
    <property type="entry name" value="Na/Glc_symporter_sf"/>
</dbReference>
<protein>
    <submittedName>
        <fullName evidence="13">Sodium/solute symporter</fullName>
    </submittedName>
</protein>
<evidence type="ECO:0000256" key="10">
    <source>
        <dbReference type="ARBA" id="ARBA00023201"/>
    </source>
</evidence>
<feature type="transmembrane region" description="Helical" evidence="12">
    <location>
        <begin position="331"/>
        <end position="355"/>
    </location>
</feature>
<feature type="transmembrane region" description="Helical" evidence="12">
    <location>
        <begin position="376"/>
        <end position="398"/>
    </location>
</feature>
<evidence type="ECO:0000256" key="3">
    <source>
        <dbReference type="ARBA" id="ARBA00022448"/>
    </source>
</evidence>
<dbReference type="PANTHER" id="PTHR42985:SF40">
    <property type="entry name" value="LD47995P-RELATED"/>
    <property type="match status" value="1"/>
</dbReference>
<evidence type="ECO:0000256" key="6">
    <source>
        <dbReference type="ARBA" id="ARBA00022989"/>
    </source>
</evidence>
<evidence type="ECO:0000313" key="14">
    <source>
        <dbReference type="Proteomes" id="UP000546464"/>
    </source>
</evidence>
<comment type="similarity">
    <text evidence="2 11">Belongs to the sodium:solute symporter (SSF) (TC 2.A.21) family.</text>
</comment>
<dbReference type="EMBL" id="JACHVB010000060">
    <property type="protein sequence ID" value="MBC2595985.1"/>
    <property type="molecule type" value="Genomic_DNA"/>
</dbReference>
<dbReference type="AlphaFoldDB" id="A0A842HGY4"/>
<dbReference type="GO" id="GO:0015293">
    <property type="term" value="F:symporter activity"/>
    <property type="evidence" value="ECO:0007669"/>
    <property type="project" value="TreeGrafter"/>
</dbReference>
<sequence>MNSFLLEPVNLAIMVLYFVSMLGIGVFFSRRTKTTMGYFIGNRNIPTWVLGLSMISAMISSVTFLAMPAAAYVLDWRQFTPNLSILVVAALAVWLIIPFFRSKATKTTAYEYLNARFGRSARLYGAIMSLVGQGFRLGAVIYLMSIPLHMMTGVPIAWVIIVAGAFCTVYTILGGIEAVIWTDAVQGIILYLGGFAVLVVMLLDIPGGLPEVFRVAGEYDKFSLGAIEWDVSERTFWSMMIIGTFGWITMYTSDQVQIQRFLAAKDLREARRAGWLSALLCLPTWAFFFFIGTTMFVFYKLVPDPAVAGLSADEVLPHFILTRMPTGLNSFVIAGILSAAMGSLSAGLNAFATVATSDIIRPYLLKNRSDAFYKRTARLMTALAALIMFVLGFVFAFSTKESFMDYSQRVLGMIGGVVPGFFLLGFFAPRVNRRILWKAFWCALVLNVYLVLVQMEVVPPLFGVKIHPYMVTAVVVSFMVCFAVALSLIQRSRRENVEGLTIFSNPKTNGPGKEFEDTA</sequence>
<evidence type="ECO:0000256" key="7">
    <source>
        <dbReference type="ARBA" id="ARBA00023053"/>
    </source>
</evidence>
<name>A0A842HGY4_9BACT</name>
<feature type="transmembrane region" description="Helical" evidence="12">
    <location>
        <begin position="79"/>
        <end position="100"/>
    </location>
</feature>
<keyword evidence="14" id="KW-1185">Reference proteome</keyword>
<feature type="transmembrane region" description="Helical" evidence="12">
    <location>
        <begin position="48"/>
        <end position="73"/>
    </location>
</feature>
<dbReference type="Gene3D" id="1.20.1730.10">
    <property type="entry name" value="Sodium/glucose cotransporter"/>
    <property type="match status" value="1"/>
</dbReference>
<feature type="transmembrane region" description="Helical" evidence="12">
    <location>
        <begin position="12"/>
        <end position="28"/>
    </location>
</feature>
<evidence type="ECO:0000256" key="12">
    <source>
        <dbReference type="SAM" id="Phobius"/>
    </source>
</evidence>
<keyword evidence="9 12" id="KW-0472">Membrane</keyword>
<dbReference type="InterPro" id="IPR001734">
    <property type="entry name" value="Na/solute_symporter"/>
</dbReference>
<keyword evidence="6 12" id="KW-1133">Transmembrane helix</keyword>
<dbReference type="Pfam" id="PF00474">
    <property type="entry name" value="SSF"/>
    <property type="match status" value="1"/>
</dbReference>
<proteinExistence type="inferred from homology"/>
<evidence type="ECO:0000256" key="4">
    <source>
        <dbReference type="ARBA" id="ARBA00022475"/>
    </source>
</evidence>
<feature type="transmembrane region" description="Helical" evidence="12">
    <location>
        <begin position="466"/>
        <end position="489"/>
    </location>
</feature>
<evidence type="ECO:0000256" key="2">
    <source>
        <dbReference type="ARBA" id="ARBA00006434"/>
    </source>
</evidence>
<keyword evidence="7" id="KW-0915">Sodium</keyword>
<comment type="caution">
    <text evidence="13">The sequence shown here is derived from an EMBL/GenBank/DDBJ whole genome shotgun (WGS) entry which is preliminary data.</text>
</comment>
<keyword evidence="5 12" id="KW-0812">Transmembrane</keyword>
<feature type="transmembrane region" description="Helical" evidence="12">
    <location>
        <begin position="435"/>
        <end position="454"/>
    </location>
</feature>
<dbReference type="RefSeq" id="WP_185676905.1">
    <property type="nucleotide sequence ID" value="NZ_JACHVB010000060.1"/>
</dbReference>
<dbReference type="GO" id="GO:0006814">
    <property type="term" value="P:sodium ion transport"/>
    <property type="evidence" value="ECO:0007669"/>
    <property type="project" value="UniProtKB-KW"/>
</dbReference>
<evidence type="ECO:0000256" key="9">
    <source>
        <dbReference type="ARBA" id="ARBA00023136"/>
    </source>
</evidence>
<evidence type="ECO:0000256" key="1">
    <source>
        <dbReference type="ARBA" id="ARBA00004651"/>
    </source>
</evidence>
<dbReference type="PANTHER" id="PTHR42985">
    <property type="entry name" value="SODIUM-COUPLED MONOCARBOXYLATE TRANSPORTER"/>
    <property type="match status" value="1"/>
</dbReference>
<feature type="transmembrane region" description="Helical" evidence="12">
    <location>
        <begin position="235"/>
        <end position="252"/>
    </location>
</feature>
<organism evidence="13 14">
    <name type="scientific">Ruficoccus amylovorans</name>
    <dbReference type="NCBI Taxonomy" id="1804625"/>
    <lineage>
        <taxon>Bacteria</taxon>
        <taxon>Pseudomonadati</taxon>
        <taxon>Verrucomicrobiota</taxon>
        <taxon>Opitutia</taxon>
        <taxon>Puniceicoccales</taxon>
        <taxon>Cerasicoccaceae</taxon>
        <taxon>Ruficoccus</taxon>
    </lineage>
</organism>
<evidence type="ECO:0000313" key="13">
    <source>
        <dbReference type="EMBL" id="MBC2595985.1"/>
    </source>
</evidence>
<dbReference type="PROSITE" id="PS50283">
    <property type="entry name" value="NA_SOLUT_SYMP_3"/>
    <property type="match status" value="1"/>
</dbReference>
<dbReference type="GO" id="GO:0005886">
    <property type="term" value="C:plasma membrane"/>
    <property type="evidence" value="ECO:0007669"/>
    <property type="project" value="UniProtKB-SubCell"/>
</dbReference>
<feature type="transmembrane region" description="Helical" evidence="12">
    <location>
        <begin position="121"/>
        <end position="144"/>
    </location>
</feature>
<feature type="transmembrane region" description="Helical" evidence="12">
    <location>
        <begin position="188"/>
        <end position="209"/>
    </location>
</feature>
<evidence type="ECO:0000256" key="5">
    <source>
        <dbReference type="ARBA" id="ARBA00022692"/>
    </source>
</evidence>
<accession>A0A842HGY4</accession>
<dbReference type="NCBIfam" id="TIGR00813">
    <property type="entry name" value="sss"/>
    <property type="match status" value="1"/>
</dbReference>
<evidence type="ECO:0000256" key="11">
    <source>
        <dbReference type="RuleBase" id="RU362091"/>
    </source>
</evidence>
<keyword evidence="8" id="KW-0406">Ion transport</keyword>
<dbReference type="InterPro" id="IPR051163">
    <property type="entry name" value="Sodium:Solute_Symporter_SSF"/>
</dbReference>
<keyword evidence="10" id="KW-0739">Sodium transport</keyword>
<reference evidence="13 14" key="1">
    <citation type="submission" date="2020-07" db="EMBL/GenBank/DDBJ databases">
        <authorList>
            <person name="Feng X."/>
        </authorList>
    </citation>
    <scope>NUCLEOTIDE SEQUENCE [LARGE SCALE GENOMIC DNA]</scope>
    <source>
        <strain evidence="13 14">JCM31066</strain>
    </source>
</reference>
<feature type="transmembrane region" description="Helical" evidence="12">
    <location>
        <begin position="410"/>
        <end position="428"/>
    </location>
</feature>
<gene>
    <name evidence="13" type="ORF">H5P28_17095</name>
</gene>